<evidence type="ECO:0000313" key="1">
    <source>
        <dbReference type="EMBL" id="KAF9750020.1"/>
    </source>
</evidence>
<sequence length="359" mass="41275">MSFLLEIPLEIRLVVFRWVICSLNLPPSGPLENRADRKILQDTEADGECTYVGVWYLVPTNPALPLLLVNRQLHNEVKGLLPSLSTDCHVDVMYVKESGAWPTWSISALPQTRYTGSLSATVRTFDPPDILENMYRHRVIVDGDHRSSTVLHWSFYWILAKFLDYGPGLLRPSPSEHSRPTTSSRYVVNEVIIDVVAPSGGSGHKSILVDDRRYEVTKKGLERFPIHDNASLPIEERLAIYLSGYLDKILSFDINMVERGLILYEQVIDKILVTVNGKEFRVFELEARLRKEEARWRKEIPDSNEKLKSFLEKWTQWVDERRQKMREGSEIDDARKPVSPSPHSSCFCFFLSSTPRSPF</sequence>
<dbReference type="Proteomes" id="UP000616885">
    <property type="component" value="Unassembled WGS sequence"/>
</dbReference>
<protein>
    <recommendedName>
        <fullName evidence="3">F-box domain-containing protein</fullName>
    </recommendedName>
</protein>
<proteinExistence type="predicted"/>
<gene>
    <name evidence="1" type="ORF">IM811_016047</name>
</gene>
<reference evidence="1" key="1">
    <citation type="submission" date="2020-10" db="EMBL/GenBank/DDBJ databases">
        <title>High-Quality Genome Resource of Clonostachys rosea strain S41 by Oxford Nanopore Long-Read Sequencing.</title>
        <authorList>
            <person name="Wang H."/>
        </authorList>
    </citation>
    <scope>NUCLEOTIDE SEQUENCE</scope>
    <source>
        <strain evidence="1">S41</strain>
    </source>
</reference>
<organism evidence="1 2">
    <name type="scientific">Bionectria ochroleuca</name>
    <name type="common">Gliocladium roseum</name>
    <dbReference type="NCBI Taxonomy" id="29856"/>
    <lineage>
        <taxon>Eukaryota</taxon>
        <taxon>Fungi</taxon>
        <taxon>Dikarya</taxon>
        <taxon>Ascomycota</taxon>
        <taxon>Pezizomycotina</taxon>
        <taxon>Sordariomycetes</taxon>
        <taxon>Hypocreomycetidae</taxon>
        <taxon>Hypocreales</taxon>
        <taxon>Bionectriaceae</taxon>
        <taxon>Clonostachys</taxon>
    </lineage>
</organism>
<dbReference type="EMBL" id="JADCTT010000007">
    <property type="protein sequence ID" value="KAF9750020.1"/>
    <property type="molecule type" value="Genomic_DNA"/>
</dbReference>
<comment type="caution">
    <text evidence="1">The sequence shown here is derived from an EMBL/GenBank/DDBJ whole genome shotgun (WGS) entry which is preliminary data.</text>
</comment>
<evidence type="ECO:0000313" key="2">
    <source>
        <dbReference type="Proteomes" id="UP000616885"/>
    </source>
</evidence>
<accession>A0A8H7N6I4</accession>
<name>A0A8H7N6I4_BIOOC</name>
<evidence type="ECO:0008006" key="3">
    <source>
        <dbReference type="Google" id="ProtNLM"/>
    </source>
</evidence>
<dbReference type="AlphaFoldDB" id="A0A8H7N6I4"/>